<comment type="caution">
    <text evidence="2">The sequence shown here is derived from an EMBL/GenBank/DDBJ whole genome shotgun (WGS) entry which is preliminary data.</text>
</comment>
<feature type="domain" description="DUF397" evidence="1">
    <location>
        <begin position="4"/>
        <end position="56"/>
    </location>
</feature>
<keyword evidence="3" id="KW-1185">Reference proteome</keyword>
<sequence length="65" mass="7211">MSETQWHKASASDVQGQCVEVRRQGSMVQVRDTKNHDAGTLLFSPAEWRAFLTGVKAGEFDSEAQ</sequence>
<organism evidence="2 3">
    <name type="scientific">Kineosporia mesophila</name>
    <dbReference type="NCBI Taxonomy" id="566012"/>
    <lineage>
        <taxon>Bacteria</taxon>
        <taxon>Bacillati</taxon>
        <taxon>Actinomycetota</taxon>
        <taxon>Actinomycetes</taxon>
        <taxon>Kineosporiales</taxon>
        <taxon>Kineosporiaceae</taxon>
        <taxon>Kineosporia</taxon>
    </lineage>
</organism>
<dbReference type="EMBL" id="BAAAZO010000001">
    <property type="protein sequence ID" value="GAA3593658.1"/>
    <property type="molecule type" value="Genomic_DNA"/>
</dbReference>
<gene>
    <name evidence="2" type="ORF">GCM10022223_05710</name>
</gene>
<evidence type="ECO:0000313" key="3">
    <source>
        <dbReference type="Proteomes" id="UP001501074"/>
    </source>
</evidence>
<evidence type="ECO:0000313" key="2">
    <source>
        <dbReference type="EMBL" id="GAA3593658.1"/>
    </source>
</evidence>
<dbReference type="Pfam" id="PF04149">
    <property type="entry name" value="DUF397"/>
    <property type="match status" value="1"/>
</dbReference>
<dbReference type="RefSeq" id="WP_231484097.1">
    <property type="nucleotide sequence ID" value="NZ_BAAAZO010000001.1"/>
</dbReference>
<dbReference type="Proteomes" id="UP001501074">
    <property type="component" value="Unassembled WGS sequence"/>
</dbReference>
<accession>A0ABP6Z021</accession>
<name>A0ABP6Z021_9ACTN</name>
<dbReference type="InterPro" id="IPR007278">
    <property type="entry name" value="DUF397"/>
</dbReference>
<proteinExistence type="predicted"/>
<evidence type="ECO:0000259" key="1">
    <source>
        <dbReference type="Pfam" id="PF04149"/>
    </source>
</evidence>
<reference evidence="3" key="1">
    <citation type="journal article" date="2019" name="Int. J. Syst. Evol. Microbiol.">
        <title>The Global Catalogue of Microorganisms (GCM) 10K type strain sequencing project: providing services to taxonomists for standard genome sequencing and annotation.</title>
        <authorList>
            <consortium name="The Broad Institute Genomics Platform"/>
            <consortium name="The Broad Institute Genome Sequencing Center for Infectious Disease"/>
            <person name="Wu L."/>
            <person name="Ma J."/>
        </authorList>
    </citation>
    <scope>NUCLEOTIDE SEQUENCE [LARGE SCALE GENOMIC DNA]</scope>
    <source>
        <strain evidence="3">JCM 16902</strain>
    </source>
</reference>
<protein>
    <recommendedName>
        <fullName evidence="1">DUF397 domain-containing protein</fullName>
    </recommendedName>
</protein>